<protein>
    <submittedName>
        <fullName evidence="2">Uncharacterized protein</fullName>
    </submittedName>
</protein>
<evidence type="ECO:0000256" key="1">
    <source>
        <dbReference type="SAM" id="Phobius"/>
    </source>
</evidence>
<sequence>MGLSEVITYVSYTSLIATSVFEGLGILKSTLFFDSQMSCLQDYIEKNCSSFSFTKSYFACFGIVNLVVAITVISYLTMISAFLITFFASLASMTKPLVQKTLGFMMMINALNCFSMINKVEDKIPANKPHSFAALYAAAASSCVCSLSYFYNPIKYRSSRRDSEDNYLLDSQELIDKCFLSQNMLQNPD</sequence>
<proteinExistence type="predicted"/>
<dbReference type="EMBL" id="REGN01000928">
    <property type="protein sequence ID" value="RNA38061.1"/>
    <property type="molecule type" value="Genomic_DNA"/>
</dbReference>
<organism evidence="2 3">
    <name type="scientific">Brachionus plicatilis</name>
    <name type="common">Marine rotifer</name>
    <name type="synonym">Brachionus muelleri</name>
    <dbReference type="NCBI Taxonomy" id="10195"/>
    <lineage>
        <taxon>Eukaryota</taxon>
        <taxon>Metazoa</taxon>
        <taxon>Spiralia</taxon>
        <taxon>Gnathifera</taxon>
        <taxon>Rotifera</taxon>
        <taxon>Eurotatoria</taxon>
        <taxon>Monogononta</taxon>
        <taxon>Pseudotrocha</taxon>
        <taxon>Ploima</taxon>
        <taxon>Brachionidae</taxon>
        <taxon>Brachionus</taxon>
    </lineage>
</organism>
<accession>A0A3M7SQC5</accession>
<feature type="transmembrane region" description="Helical" evidence="1">
    <location>
        <begin position="57"/>
        <end position="90"/>
    </location>
</feature>
<reference evidence="2 3" key="1">
    <citation type="journal article" date="2018" name="Sci. Rep.">
        <title>Genomic signatures of local adaptation to the degree of environmental predictability in rotifers.</title>
        <authorList>
            <person name="Franch-Gras L."/>
            <person name="Hahn C."/>
            <person name="Garcia-Roger E.M."/>
            <person name="Carmona M.J."/>
            <person name="Serra M."/>
            <person name="Gomez A."/>
        </authorList>
    </citation>
    <scope>NUCLEOTIDE SEQUENCE [LARGE SCALE GENOMIC DNA]</scope>
    <source>
        <strain evidence="2">HYR1</strain>
    </source>
</reference>
<feature type="transmembrane region" description="Helical" evidence="1">
    <location>
        <begin position="6"/>
        <end position="27"/>
    </location>
</feature>
<keyword evidence="3" id="KW-1185">Reference proteome</keyword>
<evidence type="ECO:0000313" key="3">
    <source>
        <dbReference type="Proteomes" id="UP000276133"/>
    </source>
</evidence>
<feature type="transmembrane region" description="Helical" evidence="1">
    <location>
        <begin position="132"/>
        <end position="151"/>
    </location>
</feature>
<keyword evidence="1" id="KW-1133">Transmembrane helix</keyword>
<dbReference type="Proteomes" id="UP000276133">
    <property type="component" value="Unassembled WGS sequence"/>
</dbReference>
<keyword evidence="1" id="KW-0812">Transmembrane</keyword>
<dbReference type="AlphaFoldDB" id="A0A3M7SQC5"/>
<name>A0A3M7SQC5_BRAPC</name>
<evidence type="ECO:0000313" key="2">
    <source>
        <dbReference type="EMBL" id="RNA38061.1"/>
    </source>
</evidence>
<gene>
    <name evidence="2" type="ORF">BpHYR1_051018</name>
</gene>
<keyword evidence="1" id="KW-0472">Membrane</keyword>
<comment type="caution">
    <text evidence="2">The sequence shown here is derived from an EMBL/GenBank/DDBJ whole genome shotgun (WGS) entry which is preliminary data.</text>
</comment>